<dbReference type="NCBIfam" id="NF033547">
    <property type="entry name" value="transpos_IS1595"/>
    <property type="match status" value="1"/>
</dbReference>
<name>A0ABD5SPV1_9EURY</name>
<dbReference type="AlphaFoldDB" id="A0ABD5SPV1"/>
<proteinExistence type="predicted"/>
<feature type="domain" description="ISXO2-like transposase" evidence="2">
    <location>
        <begin position="142"/>
        <end position="288"/>
    </location>
</feature>
<protein>
    <submittedName>
        <fullName evidence="3">IS1595 family transposase</fullName>
    </submittedName>
</protein>
<dbReference type="Pfam" id="PF12762">
    <property type="entry name" value="DDE_Tnp_IS1595"/>
    <property type="match status" value="1"/>
</dbReference>
<dbReference type="SMART" id="SM01126">
    <property type="entry name" value="DDE_Tnp_IS1595"/>
    <property type="match status" value="1"/>
</dbReference>
<sequence>MSSSESAFGRMLRQLVDLGVIKLETEPLDARIERRLKQFWEQTTCPNCDHPTIQTWDSSDRVICRSCGFKPVYTYGTPFHEKHLSSGEMLLTFVLYANTLLSISQIAVLFDRAYGTVYYAIREVETAVQSGFPTVWEQFQHRIDGPTQVDESSTVCSGYKGQDPPRDSRHCGGSSRSGRSRWKGRHGDQVTLVAACRDVLRVIRGQLGIQYETDLEPVMREAEDLSQPLGEVWTDGLQAYRRMEFDHKIVVHDETYVSPEGIHINQVECLFSLVKPWLRKFRGLSKHGLEQAAHTFGIVRSLNLVGASLEILVDCLALGSFPSFE</sequence>
<evidence type="ECO:0000256" key="1">
    <source>
        <dbReference type="SAM" id="MobiDB-lite"/>
    </source>
</evidence>
<reference evidence="3 4" key="1">
    <citation type="journal article" date="2019" name="Int. J. Syst. Evol. Microbiol.">
        <title>The Global Catalogue of Microorganisms (GCM) 10K type strain sequencing project: providing services to taxonomists for standard genome sequencing and annotation.</title>
        <authorList>
            <consortium name="The Broad Institute Genomics Platform"/>
            <consortium name="The Broad Institute Genome Sequencing Center for Infectious Disease"/>
            <person name="Wu L."/>
            <person name="Ma J."/>
        </authorList>
    </citation>
    <scope>NUCLEOTIDE SEQUENCE [LARGE SCALE GENOMIC DNA]</scope>
    <source>
        <strain evidence="3 4">LMG 29247</strain>
    </source>
</reference>
<accession>A0ABD5SPV1</accession>
<dbReference type="InterPro" id="IPR024445">
    <property type="entry name" value="Tnp_ISXO2-like"/>
</dbReference>
<evidence type="ECO:0000259" key="2">
    <source>
        <dbReference type="SMART" id="SM01126"/>
    </source>
</evidence>
<gene>
    <name evidence="3" type="ORF">ACFQE6_12210</name>
</gene>
<evidence type="ECO:0000313" key="4">
    <source>
        <dbReference type="Proteomes" id="UP001596383"/>
    </source>
</evidence>
<evidence type="ECO:0000313" key="3">
    <source>
        <dbReference type="EMBL" id="MFC6765726.1"/>
    </source>
</evidence>
<dbReference type="RefSeq" id="WP_273738740.1">
    <property type="nucleotide sequence ID" value="NZ_JAQIVI010000178.1"/>
</dbReference>
<feature type="region of interest" description="Disordered" evidence="1">
    <location>
        <begin position="147"/>
        <end position="184"/>
    </location>
</feature>
<dbReference type="EMBL" id="JBHSWV010000178">
    <property type="protein sequence ID" value="MFC6765726.1"/>
    <property type="molecule type" value="Genomic_DNA"/>
</dbReference>
<organism evidence="3 4">
    <name type="scientific">Natrinema soli</name>
    <dbReference type="NCBI Taxonomy" id="1930624"/>
    <lineage>
        <taxon>Archaea</taxon>
        <taxon>Methanobacteriati</taxon>
        <taxon>Methanobacteriota</taxon>
        <taxon>Stenosarchaea group</taxon>
        <taxon>Halobacteria</taxon>
        <taxon>Halobacteriales</taxon>
        <taxon>Natrialbaceae</taxon>
        <taxon>Natrinema</taxon>
    </lineage>
</organism>
<keyword evidence="4" id="KW-1185">Reference proteome</keyword>
<comment type="caution">
    <text evidence="3">The sequence shown here is derived from an EMBL/GenBank/DDBJ whole genome shotgun (WGS) entry which is preliminary data.</text>
</comment>
<dbReference type="Proteomes" id="UP001596383">
    <property type="component" value="Unassembled WGS sequence"/>
</dbReference>